<comment type="caution">
    <text evidence="3">The sequence shown here is derived from an EMBL/GenBank/DDBJ whole genome shotgun (WGS) entry which is preliminary data.</text>
</comment>
<gene>
    <name evidence="3" type="ORF">ACFSKP_10615</name>
</gene>
<dbReference type="Gene3D" id="2.160.20.120">
    <property type="match status" value="1"/>
</dbReference>
<keyword evidence="1" id="KW-0732">Signal</keyword>
<dbReference type="Proteomes" id="UP001597374">
    <property type="component" value="Unassembled WGS sequence"/>
</dbReference>
<sequence>MKIVKFYATTLAVFALTLLLTDVPALAQQLRGNGKIITQERQVSGFTGIEIGGGFQVEVSKGSKEGVRLEVEENLMDRVKTEVKDGVLHIYNDGGITTSKGMKAYITVKDLNKVGVSGGVKLTGKSTFKANTFELDLSGGSKIALAIDTKKLKADMSGASKVDLAGKADEVEMDMSGASSVDAEELETKRMKIGASGASKVKVYAKESLDISASGASSVQYKGSPNITSDVSAAARISKL</sequence>
<dbReference type="RefSeq" id="WP_250428486.1">
    <property type="nucleotide sequence ID" value="NZ_JALPRR010000001.1"/>
</dbReference>
<proteinExistence type="predicted"/>
<feature type="chain" id="PRO_5046833720" evidence="1">
    <location>
        <begin position="28"/>
        <end position="240"/>
    </location>
</feature>
<feature type="signal peptide" evidence="1">
    <location>
        <begin position="1"/>
        <end position="27"/>
    </location>
</feature>
<evidence type="ECO:0000259" key="2">
    <source>
        <dbReference type="Pfam" id="PF10988"/>
    </source>
</evidence>
<dbReference type="InterPro" id="IPR021255">
    <property type="entry name" value="DUF2807"/>
</dbReference>
<evidence type="ECO:0000313" key="4">
    <source>
        <dbReference type="Proteomes" id="UP001597374"/>
    </source>
</evidence>
<accession>A0ABW5CWH1</accession>
<feature type="domain" description="Putative auto-transporter adhesin head GIN" evidence="2">
    <location>
        <begin position="46"/>
        <end position="225"/>
    </location>
</feature>
<dbReference type="PANTHER" id="PTHR39200">
    <property type="entry name" value="HYPOTHETICAL EXPORTED PROTEIN"/>
    <property type="match status" value="1"/>
</dbReference>
<evidence type="ECO:0000256" key="1">
    <source>
        <dbReference type="SAM" id="SignalP"/>
    </source>
</evidence>
<dbReference type="PANTHER" id="PTHR39200:SF1">
    <property type="entry name" value="AUTO-TRANSPORTER ADHESIN HEAD GIN DOMAIN-CONTAINING PROTEIN-RELATED"/>
    <property type="match status" value="1"/>
</dbReference>
<reference evidence="4" key="1">
    <citation type="journal article" date="2019" name="Int. J. Syst. Evol. Microbiol.">
        <title>The Global Catalogue of Microorganisms (GCM) 10K type strain sequencing project: providing services to taxonomists for standard genome sequencing and annotation.</title>
        <authorList>
            <consortium name="The Broad Institute Genomics Platform"/>
            <consortium name="The Broad Institute Genome Sequencing Center for Infectious Disease"/>
            <person name="Wu L."/>
            <person name="Ma J."/>
        </authorList>
    </citation>
    <scope>NUCLEOTIDE SEQUENCE [LARGE SCALE GENOMIC DNA]</scope>
    <source>
        <strain evidence="4">CGMCC 4.1782</strain>
    </source>
</reference>
<name>A0ABW5CWH1_9BACT</name>
<protein>
    <submittedName>
        <fullName evidence="3">Head GIN domain-containing protein</fullName>
    </submittedName>
</protein>
<dbReference type="EMBL" id="JBHUIM010000001">
    <property type="protein sequence ID" value="MFD2246707.1"/>
    <property type="molecule type" value="Genomic_DNA"/>
</dbReference>
<evidence type="ECO:0000313" key="3">
    <source>
        <dbReference type="EMBL" id="MFD2246707.1"/>
    </source>
</evidence>
<organism evidence="3 4">
    <name type="scientific">Pontibacter ruber</name>
    <dbReference type="NCBI Taxonomy" id="1343895"/>
    <lineage>
        <taxon>Bacteria</taxon>
        <taxon>Pseudomonadati</taxon>
        <taxon>Bacteroidota</taxon>
        <taxon>Cytophagia</taxon>
        <taxon>Cytophagales</taxon>
        <taxon>Hymenobacteraceae</taxon>
        <taxon>Pontibacter</taxon>
    </lineage>
</organism>
<dbReference type="Pfam" id="PF10988">
    <property type="entry name" value="DUF2807"/>
    <property type="match status" value="1"/>
</dbReference>
<keyword evidence="4" id="KW-1185">Reference proteome</keyword>